<evidence type="ECO:0000256" key="2">
    <source>
        <dbReference type="SAM" id="SignalP"/>
    </source>
</evidence>
<keyword evidence="4" id="KW-1185">Reference proteome</keyword>
<dbReference type="SUPFAM" id="SSF55797">
    <property type="entry name" value="PR-1-like"/>
    <property type="match status" value="1"/>
</dbReference>
<dbReference type="Gene3D" id="3.40.33.10">
    <property type="entry name" value="CAP"/>
    <property type="match status" value="1"/>
</dbReference>
<dbReference type="Proteomes" id="UP000694844">
    <property type="component" value="Chromosome 5"/>
</dbReference>
<dbReference type="AlphaFoldDB" id="A0A8B8F132"/>
<organism evidence="4 5">
    <name type="scientific">Crassostrea virginica</name>
    <name type="common">Eastern oyster</name>
    <dbReference type="NCBI Taxonomy" id="6565"/>
    <lineage>
        <taxon>Eukaryota</taxon>
        <taxon>Metazoa</taxon>
        <taxon>Spiralia</taxon>
        <taxon>Lophotrochozoa</taxon>
        <taxon>Mollusca</taxon>
        <taxon>Bivalvia</taxon>
        <taxon>Autobranchia</taxon>
        <taxon>Pteriomorphia</taxon>
        <taxon>Ostreida</taxon>
        <taxon>Ostreoidea</taxon>
        <taxon>Ostreidae</taxon>
        <taxon>Crassostrea</taxon>
    </lineage>
</organism>
<keyword evidence="2" id="KW-0732">Signal</keyword>
<feature type="signal peptide" evidence="2">
    <location>
        <begin position="1"/>
        <end position="27"/>
    </location>
</feature>
<accession>A0A8B8F132</accession>
<feature type="compositionally biased region" description="Acidic residues" evidence="1">
    <location>
        <begin position="241"/>
        <end position="250"/>
    </location>
</feature>
<dbReference type="KEGG" id="cvn:111138339"/>
<feature type="domain" description="SCP" evidence="3">
    <location>
        <begin position="30"/>
        <end position="177"/>
    </location>
</feature>
<reference evidence="5" key="1">
    <citation type="submission" date="2025-08" db="UniProtKB">
        <authorList>
            <consortium name="RefSeq"/>
        </authorList>
    </citation>
    <scope>IDENTIFICATION</scope>
    <source>
        <tissue evidence="5">Whole sample</tissue>
    </source>
</reference>
<feature type="chain" id="PRO_5034956235" evidence="2">
    <location>
        <begin position="28"/>
        <end position="250"/>
    </location>
</feature>
<dbReference type="InterPro" id="IPR001283">
    <property type="entry name" value="CRISP-related"/>
</dbReference>
<dbReference type="PANTHER" id="PTHR10334">
    <property type="entry name" value="CYSTEINE-RICH SECRETORY PROTEIN-RELATED"/>
    <property type="match status" value="1"/>
</dbReference>
<dbReference type="InterPro" id="IPR035940">
    <property type="entry name" value="CAP_sf"/>
</dbReference>
<proteinExistence type="predicted"/>
<dbReference type="SMART" id="SM00198">
    <property type="entry name" value="SCP"/>
    <property type="match status" value="1"/>
</dbReference>
<dbReference type="InterPro" id="IPR014044">
    <property type="entry name" value="CAP_dom"/>
</dbReference>
<name>A0A8B8F132_CRAVI</name>
<sequence length="250" mass="28526">MRIKMSMTIIGCIVISVVFQAVCKTHATLDPWESYVLQEHNRVRKEASRDLGQLTWSSTLAKYAQRYAETCKGNHSSPEYRKHLTSGQESCGWIGENGWGGYRSSGHDATKAFENEKRYWNFTIHKCNYHWKKCGHYKQIIAPNVCKLGCGRARGCGDTNQLTKVWCWYGIRCNSCEETKKRELQQLLGLGSLDELYKFVRNVNDRFSSTVVPPAGNSLRDQSPSDDSPEAEDRNLRSSEEDLDNSVELI</sequence>
<protein>
    <submittedName>
        <fullName evidence="5">Pathogenesis-related leaf protein 4-like</fullName>
    </submittedName>
</protein>
<evidence type="ECO:0000313" key="5">
    <source>
        <dbReference type="RefSeq" id="XP_022345964.1"/>
    </source>
</evidence>
<dbReference type="PRINTS" id="PR00837">
    <property type="entry name" value="V5TPXLIKE"/>
</dbReference>
<feature type="region of interest" description="Disordered" evidence="1">
    <location>
        <begin position="211"/>
        <end position="250"/>
    </location>
</feature>
<dbReference type="OrthoDB" id="337038at2759"/>
<dbReference type="GeneID" id="111138339"/>
<dbReference type="Pfam" id="PF00188">
    <property type="entry name" value="CAP"/>
    <property type="match status" value="1"/>
</dbReference>
<gene>
    <name evidence="5" type="primary">LOC111138339</name>
</gene>
<dbReference type="RefSeq" id="XP_022345964.1">
    <property type="nucleotide sequence ID" value="XM_022490256.1"/>
</dbReference>
<evidence type="ECO:0000313" key="4">
    <source>
        <dbReference type="Proteomes" id="UP000694844"/>
    </source>
</evidence>
<feature type="compositionally biased region" description="Basic and acidic residues" evidence="1">
    <location>
        <begin position="231"/>
        <end position="240"/>
    </location>
</feature>
<evidence type="ECO:0000259" key="3">
    <source>
        <dbReference type="SMART" id="SM00198"/>
    </source>
</evidence>
<evidence type="ECO:0000256" key="1">
    <source>
        <dbReference type="SAM" id="MobiDB-lite"/>
    </source>
</evidence>